<name>A0A1N5W5Y6_9ARCH</name>
<dbReference type="InterPro" id="IPR052519">
    <property type="entry name" value="Euk-type_GlcNAc_Kinase"/>
</dbReference>
<dbReference type="AlphaFoldDB" id="A0A1N5W5Y6"/>
<dbReference type="GeneID" id="41588911"/>
<organism evidence="2 3">
    <name type="scientific">Cuniculiplasma divulgatum</name>
    <dbReference type="NCBI Taxonomy" id="1673428"/>
    <lineage>
        <taxon>Archaea</taxon>
        <taxon>Methanobacteriati</taxon>
        <taxon>Thermoplasmatota</taxon>
        <taxon>Thermoplasmata</taxon>
        <taxon>Thermoplasmatales</taxon>
        <taxon>Cuniculiplasmataceae</taxon>
        <taxon>Cuniculiplasma</taxon>
    </lineage>
</organism>
<reference evidence="2 3" key="1">
    <citation type="submission" date="2016-04" db="EMBL/GenBank/DDBJ databases">
        <authorList>
            <person name="Evans L.H."/>
            <person name="Alamgir A."/>
            <person name="Owens N."/>
            <person name="Weber N.D."/>
            <person name="Virtaneva K."/>
            <person name="Barbian K."/>
            <person name="Babar A."/>
            <person name="Rosenke K."/>
        </authorList>
    </citation>
    <scope>NUCLEOTIDE SEQUENCE [LARGE SCALE GENOMIC DNA]</scope>
    <source>
        <strain evidence="3">S5(T) (JCM 30642 \VKM B-2941)</strain>
    </source>
</reference>
<dbReference type="RefSeq" id="WP_148690085.1">
    <property type="nucleotide sequence ID" value="NZ_LT671858.1"/>
</dbReference>
<accession>A0A1N5W5Y6</accession>
<dbReference type="Proteomes" id="UP000195607">
    <property type="component" value="Chromosome I"/>
</dbReference>
<evidence type="ECO:0000313" key="2">
    <source>
        <dbReference type="EMBL" id="SIM80399.1"/>
    </source>
</evidence>
<evidence type="ECO:0000313" key="3">
    <source>
        <dbReference type="Proteomes" id="UP000195607"/>
    </source>
</evidence>
<evidence type="ECO:0000259" key="1">
    <source>
        <dbReference type="Pfam" id="PF01869"/>
    </source>
</evidence>
<dbReference type="PANTHER" id="PTHR43190:SF3">
    <property type="entry name" value="N-ACETYL-D-GLUCOSAMINE KINASE"/>
    <property type="match status" value="1"/>
</dbReference>
<keyword evidence="2" id="KW-0418">Kinase</keyword>
<dbReference type="Pfam" id="PF01869">
    <property type="entry name" value="BcrAD_BadFG"/>
    <property type="match status" value="1"/>
</dbReference>
<dbReference type="InterPro" id="IPR043129">
    <property type="entry name" value="ATPase_NBD"/>
</dbReference>
<sequence length="334" mass="37208">MSMLLAIDGGSTKTISVVFDEEKNEIVSVGLSGSANYTTNSLEFAITNLSKSINDAIEAADITMDSIEKVIVSIVGIGDSEEATKMGNEIISSLIGKREYSVINDGLAAYYLGNGSENGIVFAPGTGSVGYIKIENRMKRFGGWGWSIGDMSSATWFSKKSVEVAMMEMDSESGRKPFLETVENHFKTSLRELSWQIERRYIQKEKLASFSVNLSRMAKDGNKEALALFDESASYMGKIINGIRSKYSDAKRVSIMGGTMQAGEFYYKMIRKYIPDVNIFFGYEIVIGTIMHMKNEMDFKFRDSLLKQLDHSLEKIPEGELKGYLNIDKPMKLP</sequence>
<dbReference type="EMBL" id="LT671858">
    <property type="protein sequence ID" value="SIM80399.1"/>
    <property type="molecule type" value="Genomic_DNA"/>
</dbReference>
<dbReference type="CDD" id="cd24083">
    <property type="entry name" value="ASKHA_NBD_KdgK-like"/>
    <property type="match status" value="1"/>
</dbReference>
<dbReference type="Gene3D" id="3.30.420.40">
    <property type="match status" value="2"/>
</dbReference>
<gene>
    <name evidence="2" type="ORF">CSP5_1669</name>
</gene>
<feature type="domain" description="ATPase BadF/BadG/BcrA/BcrD type" evidence="1">
    <location>
        <begin position="7"/>
        <end position="274"/>
    </location>
</feature>
<protein>
    <submittedName>
        <fullName evidence="2">Predicted N-acetylglucosamine kinase</fullName>
    </submittedName>
</protein>
<proteinExistence type="predicted"/>
<dbReference type="SUPFAM" id="SSF53067">
    <property type="entry name" value="Actin-like ATPase domain"/>
    <property type="match status" value="2"/>
</dbReference>
<dbReference type="PANTHER" id="PTHR43190">
    <property type="entry name" value="N-ACETYL-D-GLUCOSAMINE KINASE"/>
    <property type="match status" value="1"/>
</dbReference>
<keyword evidence="2" id="KW-0808">Transferase</keyword>
<dbReference type="InterPro" id="IPR002731">
    <property type="entry name" value="ATPase_BadF"/>
</dbReference>
<dbReference type="GO" id="GO:0016301">
    <property type="term" value="F:kinase activity"/>
    <property type="evidence" value="ECO:0007669"/>
    <property type="project" value="UniProtKB-KW"/>
</dbReference>